<dbReference type="RefSeq" id="WP_344418477.1">
    <property type="nucleotide sequence ID" value="NZ_BAAAQK010000012.1"/>
</dbReference>
<dbReference type="SUPFAM" id="SSF109604">
    <property type="entry name" value="HD-domain/PDEase-like"/>
    <property type="match status" value="1"/>
</dbReference>
<reference evidence="2 3" key="1">
    <citation type="journal article" date="2019" name="Int. J. Syst. Evol. Microbiol.">
        <title>The Global Catalogue of Microorganisms (GCM) 10K type strain sequencing project: providing services to taxonomists for standard genome sequencing and annotation.</title>
        <authorList>
            <consortium name="The Broad Institute Genomics Platform"/>
            <consortium name="The Broad Institute Genome Sequencing Center for Infectious Disease"/>
            <person name="Wu L."/>
            <person name="Ma J."/>
        </authorList>
    </citation>
    <scope>NUCLEOTIDE SEQUENCE [LARGE SCALE GENOMIC DNA]</scope>
    <source>
        <strain evidence="2 3">JCM 16009</strain>
    </source>
</reference>
<dbReference type="Proteomes" id="UP001500449">
    <property type="component" value="Unassembled WGS sequence"/>
</dbReference>
<feature type="domain" description="HD" evidence="1">
    <location>
        <begin position="26"/>
        <end position="92"/>
    </location>
</feature>
<dbReference type="Pfam" id="PF01966">
    <property type="entry name" value="HD"/>
    <property type="match status" value="1"/>
</dbReference>
<dbReference type="InterPro" id="IPR052567">
    <property type="entry name" value="OP_Dioxygenase"/>
</dbReference>
<keyword evidence="3" id="KW-1185">Reference proteome</keyword>
<evidence type="ECO:0000313" key="2">
    <source>
        <dbReference type="EMBL" id="GAA1854294.1"/>
    </source>
</evidence>
<name>A0ABN2N6W3_9PSEU</name>
<comment type="caution">
    <text evidence="2">The sequence shown here is derived from an EMBL/GenBank/DDBJ whole genome shotgun (WGS) entry which is preliminary data.</text>
</comment>
<dbReference type="EMBL" id="BAAAQK010000012">
    <property type="protein sequence ID" value="GAA1854294.1"/>
    <property type="molecule type" value="Genomic_DNA"/>
</dbReference>
<dbReference type="InterPro" id="IPR006674">
    <property type="entry name" value="HD_domain"/>
</dbReference>
<dbReference type="PANTHER" id="PTHR40202">
    <property type="match status" value="1"/>
</dbReference>
<dbReference type="Gene3D" id="1.10.3210.10">
    <property type="entry name" value="Hypothetical protein af1432"/>
    <property type="match status" value="1"/>
</dbReference>
<organism evidence="2 3">
    <name type="scientific">Pseudonocardia ailaonensis</name>
    <dbReference type="NCBI Taxonomy" id="367279"/>
    <lineage>
        <taxon>Bacteria</taxon>
        <taxon>Bacillati</taxon>
        <taxon>Actinomycetota</taxon>
        <taxon>Actinomycetes</taxon>
        <taxon>Pseudonocardiales</taxon>
        <taxon>Pseudonocardiaceae</taxon>
        <taxon>Pseudonocardia</taxon>
    </lineage>
</organism>
<evidence type="ECO:0000313" key="3">
    <source>
        <dbReference type="Proteomes" id="UP001500449"/>
    </source>
</evidence>
<sequence length="162" mass="17128">MPDEIEQVLASLDGVVDPGEPVDELSHALQAAGLAEAAGADDELVVAALLHDVARSPLLPDGPHDRVGARWLAPRLGERVAWLVGAHVQAKRWLVATDDYPLSAVSTESLRTQGGATADGLPLDHPWWPAAVRLRRFDDAAKIPGAPAPTVADVLRIVARLA</sequence>
<accession>A0ABN2N6W3</accession>
<dbReference type="PANTHER" id="PTHR40202:SF1">
    <property type="entry name" value="HD DOMAIN-CONTAINING PROTEIN"/>
    <property type="match status" value="1"/>
</dbReference>
<proteinExistence type="predicted"/>
<gene>
    <name evidence="2" type="ORF">GCM10009836_37950</name>
</gene>
<evidence type="ECO:0000259" key="1">
    <source>
        <dbReference type="Pfam" id="PF01966"/>
    </source>
</evidence>
<protein>
    <submittedName>
        <fullName evidence="2">HD domain-containing protein</fullName>
    </submittedName>
</protein>